<dbReference type="InterPro" id="IPR044068">
    <property type="entry name" value="CB"/>
</dbReference>
<comment type="caution">
    <text evidence="8">The sequence shown here is derived from an EMBL/GenBank/DDBJ whole genome shotgun (WGS) entry which is preliminary data.</text>
</comment>
<dbReference type="EMBL" id="ATBP01000180">
    <property type="protein sequence ID" value="ETR72135.1"/>
    <property type="molecule type" value="Genomic_DNA"/>
</dbReference>
<feature type="domain" description="Core-binding (CB)" evidence="7">
    <location>
        <begin position="25"/>
        <end position="119"/>
    </location>
</feature>
<feature type="domain" description="Tyr recombinase" evidence="6">
    <location>
        <begin position="143"/>
        <end position="352"/>
    </location>
</feature>
<keyword evidence="2" id="KW-0229">DNA integration</keyword>
<dbReference type="PANTHER" id="PTHR30349">
    <property type="entry name" value="PHAGE INTEGRASE-RELATED"/>
    <property type="match status" value="1"/>
</dbReference>
<dbReference type="InterPro" id="IPR050090">
    <property type="entry name" value="Tyrosine_recombinase_XerCD"/>
</dbReference>
<dbReference type="Proteomes" id="UP000189670">
    <property type="component" value="Unassembled WGS sequence"/>
</dbReference>
<evidence type="ECO:0000256" key="2">
    <source>
        <dbReference type="ARBA" id="ARBA00022908"/>
    </source>
</evidence>
<evidence type="ECO:0000313" key="9">
    <source>
        <dbReference type="Proteomes" id="UP000189670"/>
    </source>
</evidence>
<name>A0A1V1PBR3_9BACT</name>
<dbReference type="PROSITE" id="PS51898">
    <property type="entry name" value="TYR_RECOMBINASE"/>
    <property type="match status" value="1"/>
</dbReference>
<dbReference type="GO" id="GO:0003677">
    <property type="term" value="F:DNA binding"/>
    <property type="evidence" value="ECO:0007669"/>
    <property type="project" value="UniProtKB-UniRule"/>
</dbReference>
<organism evidence="8 9">
    <name type="scientific">Candidatus Magnetoglobus multicellularis str. Araruama</name>
    <dbReference type="NCBI Taxonomy" id="890399"/>
    <lineage>
        <taxon>Bacteria</taxon>
        <taxon>Pseudomonadati</taxon>
        <taxon>Thermodesulfobacteriota</taxon>
        <taxon>Desulfobacteria</taxon>
        <taxon>Desulfobacterales</taxon>
        <taxon>Desulfobacteraceae</taxon>
        <taxon>Candidatus Magnetoglobus</taxon>
    </lineage>
</organism>
<sequence>MSKKELQTTTRYNFPTDQVEKCVSDTIDFWSAAYFKFEVTSSQETIKNQERVIDLFKKFMLIEVGDLERVKWSPRLTSSFIDHLKKEVKEKDGIKQRRWSDNTIHTKIAHLKTFAKWIHKHKPFPLGNPTEKIKITPKSNSLDIERALTRTERNNILDAADTLSENGVESIDRNRYKGKKRPKLKKFQLYRNRAIIYTLIETGMRRSAVTSIDLHNVDFEKKTISVIEKGGLTQKYKISKEGLEAIKDYIDLERSKGNERWNSPALFLSNSPNKKGNGRLTPQIINRIWTRICETAKVNGKTPHSARHAMGKHIIDKTGNIAAVQRQLGHKNVAYSVAYSRIGDDELQKVLDDR</sequence>
<keyword evidence="4" id="KW-0233">DNA recombination</keyword>
<evidence type="ECO:0000256" key="1">
    <source>
        <dbReference type="ARBA" id="ARBA00008857"/>
    </source>
</evidence>
<keyword evidence="3 5" id="KW-0238">DNA-binding</keyword>
<dbReference type="InterPro" id="IPR013762">
    <property type="entry name" value="Integrase-like_cat_sf"/>
</dbReference>
<proteinExistence type="inferred from homology"/>
<evidence type="ECO:0000256" key="5">
    <source>
        <dbReference type="PROSITE-ProRule" id="PRU01248"/>
    </source>
</evidence>
<dbReference type="InterPro" id="IPR002104">
    <property type="entry name" value="Integrase_catalytic"/>
</dbReference>
<dbReference type="Pfam" id="PF00589">
    <property type="entry name" value="Phage_integrase"/>
    <property type="match status" value="1"/>
</dbReference>
<gene>
    <name evidence="8" type="ORF">OMM_01956</name>
</gene>
<reference evidence="9" key="1">
    <citation type="submission" date="2012-11" db="EMBL/GenBank/DDBJ databases">
        <authorList>
            <person name="Lucero-Rivera Y.E."/>
            <person name="Tovar-Ramirez D."/>
        </authorList>
    </citation>
    <scope>NUCLEOTIDE SEQUENCE [LARGE SCALE GENOMIC DNA]</scope>
    <source>
        <strain evidence="9">Araruama</strain>
    </source>
</reference>
<dbReference type="PROSITE" id="PS51900">
    <property type="entry name" value="CB"/>
    <property type="match status" value="1"/>
</dbReference>
<evidence type="ECO:0000259" key="6">
    <source>
        <dbReference type="PROSITE" id="PS51898"/>
    </source>
</evidence>
<dbReference type="Gene3D" id="1.10.150.130">
    <property type="match status" value="1"/>
</dbReference>
<dbReference type="InterPro" id="IPR010998">
    <property type="entry name" value="Integrase_recombinase_N"/>
</dbReference>
<evidence type="ECO:0000313" key="8">
    <source>
        <dbReference type="EMBL" id="ETR72135.1"/>
    </source>
</evidence>
<protein>
    <submittedName>
        <fullName evidence="8">Integrase family protein</fullName>
    </submittedName>
</protein>
<evidence type="ECO:0000256" key="4">
    <source>
        <dbReference type="ARBA" id="ARBA00023172"/>
    </source>
</evidence>
<dbReference type="CDD" id="cd00397">
    <property type="entry name" value="DNA_BRE_C"/>
    <property type="match status" value="1"/>
</dbReference>
<comment type="similarity">
    <text evidence="1">Belongs to the 'phage' integrase family.</text>
</comment>
<evidence type="ECO:0000256" key="3">
    <source>
        <dbReference type="ARBA" id="ARBA00023125"/>
    </source>
</evidence>
<accession>A0A1V1PBR3</accession>
<evidence type="ECO:0000259" key="7">
    <source>
        <dbReference type="PROSITE" id="PS51900"/>
    </source>
</evidence>
<dbReference type="PANTHER" id="PTHR30349:SF41">
    <property type="entry name" value="INTEGRASE_RECOMBINASE PROTEIN MJ0367-RELATED"/>
    <property type="match status" value="1"/>
</dbReference>
<dbReference type="AlphaFoldDB" id="A0A1V1PBR3"/>
<dbReference type="InterPro" id="IPR011010">
    <property type="entry name" value="DNA_brk_join_enz"/>
</dbReference>
<dbReference type="GO" id="GO:0015074">
    <property type="term" value="P:DNA integration"/>
    <property type="evidence" value="ECO:0007669"/>
    <property type="project" value="UniProtKB-KW"/>
</dbReference>
<dbReference type="Gene3D" id="1.10.443.10">
    <property type="entry name" value="Intergrase catalytic core"/>
    <property type="match status" value="1"/>
</dbReference>
<dbReference type="SUPFAM" id="SSF56349">
    <property type="entry name" value="DNA breaking-rejoining enzymes"/>
    <property type="match status" value="1"/>
</dbReference>
<dbReference type="GO" id="GO:0006310">
    <property type="term" value="P:DNA recombination"/>
    <property type="evidence" value="ECO:0007669"/>
    <property type="project" value="UniProtKB-KW"/>
</dbReference>